<organism evidence="1 2">
    <name type="scientific">Cirrhinus mrigala</name>
    <name type="common">Mrigala</name>
    <dbReference type="NCBI Taxonomy" id="683832"/>
    <lineage>
        <taxon>Eukaryota</taxon>
        <taxon>Metazoa</taxon>
        <taxon>Chordata</taxon>
        <taxon>Craniata</taxon>
        <taxon>Vertebrata</taxon>
        <taxon>Euteleostomi</taxon>
        <taxon>Actinopterygii</taxon>
        <taxon>Neopterygii</taxon>
        <taxon>Teleostei</taxon>
        <taxon>Ostariophysi</taxon>
        <taxon>Cypriniformes</taxon>
        <taxon>Cyprinidae</taxon>
        <taxon>Labeoninae</taxon>
        <taxon>Labeonini</taxon>
        <taxon>Cirrhinus</taxon>
    </lineage>
</organism>
<keyword evidence="2" id="KW-1185">Reference proteome</keyword>
<dbReference type="Proteomes" id="UP001529510">
    <property type="component" value="Unassembled WGS sequence"/>
</dbReference>
<reference evidence="1 2" key="1">
    <citation type="submission" date="2024-05" db="EMBL/GenBank/DDBJ databases">
        <title>Genome sequencing and assembly of Indian major carp, Cirrhinus mrigala (Hamilton, 1822).</title>
        <authorList>
            <person name="Mohindra V."/>
            <person name="Chowdhury L.M."/>
            <person name="Lal K."/>
            <person name="Jena J.K."/>
        </authorList>
    </citation>
    <scope>NUCLEOTIDE SEQUENCE [LARGE SCALE GENOMIC DNA]</scope>
    <source>
        <strain evidence="1">CM1030</strain>
        <tissue evidence="1">Blood</tissue>
    </source>
</reference>
<gene>
    <name evidence="1" type="ORF">M9458_018401</name>
</gene>
<feature type="non-terminal residue" evidence="1">
    <location>
        <position position="51"/>
    </location>
</feature>
<protein>
    <submittedName>
        <fullName evidence="1">Uncharacterized protein</fullName>
    </submittedName>
</protein>
<dbReference type="AlphaFoldDB" id="A0ABD0QKI1"/>
<evidence type="ECO:0000313" key="1">
    <source>
        <dbReference type="EMBL" id="KAL0186731.1"/>
    </source>
</evidence>
<feature type="non-terminal residue" evidence="1">
    <location>
        <position position="1"/>
    </location>
</feature>
<dbReference type="EMBL" id="JAMKFB020000008">
    <property type="protein sequence ID" value="KAL0186731.1"/>
    <property type="molecule type" value="Genomic_DNA"/>
</dbReference>
<proteinExistence type="predicted"/>
<evidence type="ECO:0000313" key="2">
    <source>
        <dbReference type="Proteomes" id="UP001529510"/>
    </source>
</evidence>
<name>A0ABD0QKI1_CIRMR</name>
<comment type="caution">
    <text evidence="1">The sequence shown here is derived from an EMBL/GenBank/DDBJ whole genome shotgun (WGS) entry which is preliminary data.</text>
</comment>
<sequence>NLSSCHLIIIHRLTISEQGQVNVTRVKTSCQTADLKLLRVWECLPHESDPG</sequence>
<accession>A0ABD0QKI1</accession>